<sequence length="415" mass="48278">MAAAVRLSPELRWTTRAAPIETSDGETLMSEWKVVEVDQSDDMVNMKAVEENSLTGPQNGTQLESQPEAETVQEEGTNVNTTQEIADYDNGGNSEDEQEYESEEPWWEEEDDWMEKDSAMKELKEDGDSKAEKPLWETWFDAVPKTERPPWDLKASEEVVMEKPQEWEKFDVKVNKGGDEAPWWAWPVTMKPWWGAETKAERPWWEEEEKAKEPWWERGEEVKIPQDNEWFPTKKQDEAKKRLEDPDEYDALEVYIDNDVDTDDVLEKRPVQKEIFPPEMREHTVFHEKSGSVYFWAFLVTLAILVAVLFMVYHKKRLSQQKRFIFALEGGLFGDKKRPNSGEYQKLDNKLSGDITAPYNAPRLERGSSGRVEDSKNTIRDEHQLTEEQHPSSFMLICKYVLLNHADSFITGQGD</sequence>
<feature type="compositionally biased region" description="Polar residues" evidence="1">
    <location>
        <begin position="52"/>
        <end position="65"/>
    </location>
</feature>
<keyword evidence="4" id="KW-1185">Reference proteome</keyword>
<feature type="compositionally biased region" description="Polar residues" evidence="1">
    <location>
        <begin position="74"/>
        <end position="84"/>
    </location>
</feature>
<organism evidence="3 4">
    <name type="scientific">Ranitomeya imitator</name>
    <name type="common">mimic poison frog</name>
    <dbReference type="NCBI Taxonomy" id="111125"/>
    <lineage>
        <taxon>Eukaryota</taxon>
        <taxon>Metazoa</taxon>
        <taxon>Chordata</taxon>
        <taxon>Craniata</taxon>
        <taxon>Vertebrata</taxon>
        <taxon>Euteleostomi</taxon>
        <taxon>Amphibia</taxon>
        <taxon>Batrachia</taxon>
        <taxon>Anura</taxon>
        <taxon>Neobatrachia</taxon>
        <taxon>Hyloidea</taxon>
        <taxon>Dendrobatidae</taxon>
        <taxon>Dendrobatinae</taxon>
        <taxon>Ranitomeya</taxon>
    </lineage>
</organism>
<reference evidence="3" key="1">
    <citation type="submission" date="2023-07" db="EMBL/GenBank/DDBJ databases">
        <authorList>
            <person name="Stuckert A."/>
        </authorList>
    </citation>
    <scope>NUCLEOTIDE SEQUENCE</scope>
</reference>
<evidence type="ECO:0000256" key="1">
    <source>
        <dbReference type="SAM" id="MobiDB-lite"/>
    </source>
</evidence>
<comment type="caution">
    <text evidence="3">The sequence shown here is derived from an EMBL/GenBank/DDBJ whole genome shotgun (WGS) entry which is preliminary data.</text>
</comment>
<keyword evidence="2" id="KW-0472">Membrane</keyword>
<dbReference type="EMBL" id="CAUEEQ010044844">
    <property type="protein sequence ID" value="CAJ0958153.1"/>
    <property type="molecule type" value="Genomic_DNA"/>
</dbReference>
<keyword evidence="2" id="KW-1133">Transmembrane helix</keyword>
<evidence type="ECO:0000256" key="2">
    <source>
        <dbReference type="SAM" id="Phobius"/>
    </source>
</evidence>
<evidence type="ECO:0000313" key="3">
    <source>
        <dbReference type="EMBL" id="CAJ0958153.1"/>
    </source>
</evidence>
<name>A0ABN9M7I3_9NEOB</name>
<protein>
    <submittedName>
        <fullName evidence="3">Uncharacterized protein</fullName>
    </submittedName>
</protein>
<accession>A0ABN9M7I3</accession>
<feature type="region of interest" description="Disordered" evidence="1">
    <location>
        <begin position="48"/>
        <end position="112"/>
    </location>
</feature>
<gene>
    <name evidence="3" type="ORF">RIMI_LOCUS16210652</name>
</gene>
<feature type="region of interest" description="Disordered" evidence="1">
    <location>
        <begin position="353"/>
        <end position="384"/>
    </location>
</feature>
<dbReference type="Proteomes" id="UP001176940">
    <property type="component" value="Unassembled WGS sequence"/>
</dbReference>
<feature type="compositionally biased region" description="Basic and acidic residues" evidence="1">
    <location>
        <begin position="363"/>
        <end position="384"/>
    </location>
</feature>
<feature type="transmembrane region" description="Helical" evidence="2">
    <location>
        <begin position="293"/>
        <end position="313"/>
    </location>
</feature>
<feature type="compositionally biased region" description="Acidic residues" evidence="1">
    <location>
        <begin position="94"/>
        <end position="112"/>
    </location>
</feature>
<proteinExistence type="predicted"/>
<keyword evidence="2" id="KW-0812">Transmembrane</keyword>
<evidence type="ECO:0000313" key="4">
    <source>
        <dbReference type="Proteomes" id="UP001176940"/>
    </source>
</evidence>